<reference evidence="2 3" key="1">
    <citation type="journal article" date="2013" name="J. Biotechnol.">
        <title>Establishment and interpretation of the genome sequence of the phytopathogenic fungus Rhizoctonia solani AG1-IB isolate 7/3/14.</title>
        <authorList>
            <person name="Wibberg D.W."/>
            <person name="Jelonek L.J."/>
            <person name="Rupp O.R."/>
            <person name="Hennig M.H."/>
            <person name="Eikmeyer F.E."/>
            <person name="Goesmann A.G."/>
            <person name="Hartmann A.H."/>
            <person name="Borriss R.B."/>
            <person name="Grosch R.G."/>
            <person name="Puehler A.P."/>
            <person name="Schlueter A.S."/>
        </authorList>
    </citation>
    <scope>NUCLEOTIDE SEQUENCE [LARGE SCALE GENOMIC DNA]</scope>
    <source>
        <strain evidence="3">AG1-IB / isolate 7/3/14</strain>
    </source>
</reference>
<dbReference type="Proteomes" id="UP000012065">
    <property type="component" value="Unassembled WGS sequence"/>
</dbReference>
<accession>M5BUR7</accession>
<name>M5BUR7_THACB</name>
<dbReference type="HOGENOM" id="CLU_1571710_0_0_1"/>
<comment type="caution">
    <text evidence="2">The sequence shown here is derived from an EMBL/GenBank/DDBJ whole genome shotgun (WGS) entry which is preliminary data.</text>
</comment>
<protein>
    <submittedName>
        <fullName evidence="2">Uncharacterized protein</fullName>
    </submittedName>
</protein>
<evidence type="ECO:0000313" key="2">
    <source>
        <dbReference type="EMBL" id="CCO30944.1"/>
    </source>
</evidence>
<feature type="region of interest" description="Disordered" evidence="1">
    <location>
        <begin position="1"/>
        <end position="110"/>
    </location>
</feature>
<feature type="compositionally biased region" description="Polar residues" evidence="1">
    <location>
        <begin position="66"/>
        <end position="78"/>
    </location>
</feature>
<feature type="compositionally biased region" description="Polar residues" evidence="1">
    <location>
        <begin position="40"/>
        <end position="52"/>
    </location>
</feature>
<dbReference type="AlphaFoldDB" id="M5BUR7"/>
<organism evidence="2 3">
    <name type="scientific">Thanatephorus cucumeris (strain AG1-IB / isolate 7/3/14)</name>
    <name type="common">Lettuce bottom rot fungus</name>
    <name type="synonym">Rhizoctonia solani</name>
    <dbReference type="NCBI Taxonomy" id="1108050"/>
    <lineage>
        <taxon>Eukaryota</taxon>
        <taxon>Fungi</taxon>
        <taxon>Dikarya</taxon>
        <taxon>Basidiomycota</taxon>
        <taxon>Agaricomycotina</taxon>
        <taxon>Agaricomycetes</taxon>
        <taxon>Cantharellales</taxon>
        <taxon>Ceratobasidiaceae</taxon>
        <taxon>Rhizoctonia</taxon>
        <taxon>Rhizoctonia solani AG-1</taxon>
    </lineage>
</organism>
<dbReference type="EMBL" id="CAOJ01007243">
    <property type="protein sequence ID" value="CCO30944.1"/>
    <property type="molecule type" value="Genomic_DNA"/>
</dbReference>
<evidence type="ECO:0000256" key="1">
    <source>
        <dbReference type="SAM" id="MobiDB-lite"/>
    </source>
</evidence>
<proteinExistence type="predicted"/>
<sequence length="170" mass="17964">MTKKQTMPNKAANARKTPATLSGGSSLALRRPEDEPGVSKTPTALSGGSSLASRRPRAEDEPGTQAKESTLSGGSSLASRRPEDEPGTQAKKGKAKESTLSDDSEANPTRVKMTKETFLMLLDMAKKGIVIEDLAKAKGEKVLSEMRKAMAEEAEDVESDSGSVLVIDSD</sequence>
<gene>
    <name evidence="2" type="ORF">BN14_04978</name>
</gene>
<evidence type="ECO:0000313" key="3">
    <source>
        <dbReference type="Proteomes" id="UP000012065"/>
    </source>
</evidence>